<comment type="caution">
    <text evidence="1">The sequence shown here is derived from an EMBL/GenBank/DDBJ whole genome shotgun (WGS) entry which is preliminary data.</text>
</comment>
<dbReference type="EMBL" id="BAAAQG010000012">
    <property type="protein sequence ID" value="GAA1713891.1"/>
    <property type="molecule type" value="Genomic_DNA"/>
</dbReference>
<evidence type="ECO:0008006" key="3">
    <source>
        <dbReference type="Google" id="ProtNLM"/>
    </source>
</evidence>
<keyword evidence="2" id="KW-1185">Reference proteome</keyword>
<dbReference type="Proteomes" id="UP001500383">
    <property type="component" value="Unassembled WGS sequence"/>
</dbReference>
<accession>A0ABN2IXP8</accession>
<evidence type="ECO:0000313" key="1">
    <source>
        <dbReference type="EMBL" id="GAA1713891.1"/>
    </source>
</evidence>
<organism evidence="1 2">
    <name type="scientific">Dietzia cercidiphylli</name>
    <dbReference type="NCBI Taxonomy" id="498199"/>
    <lineage>
        <taxon>Bacteria</taxon>
        <taxon>Bacillati</taxon>
        <taxon>Actinomycetota</taxon>
        <taxon>Actinomycetes</taxon>
        <taxon>Mycobacteriales</taxon>
        <taxon>Dietziaceae</taxon>
        <taxon>Dietzia</taxon>
    </lineage>
</organism>
<sequence length="69" mass="7662">MTTTAPPPEPRKFGTPVEAAARAKASRKWIFDRLADGSLTRYKPARDRRLTLIDLDELDALIGDIRPAA</sequence>
<name>A0ABN2IXP8_9ACTN</name>
<reference evidence="1 2" key="1">
    <citation type="journal article" date="2019" name="Int. J. Syst. Evol. Microbiol.">
        <title>The Global Catalogue of Microorganisms (GCM) 10K type strain sequencing project: providing services to taxonomists for standard genome sequencing and annotation.</title>
        <authorList>
            <consortium name="The Broad Institute Genomics Platform"/>
            <consortium name="The Broad Institute Genome Sequencing Center for Infectious Disease"/>
            <person name="Wu L."/>
            <person name="Ma J."/>
        </authorList>
    </citation>
    <scope>NUCLEOTIDE SEQUENCE [LARGE SCALE GENOMIC DNA]</scope>
    <source>
        <strain evidence="1 2">JCM 16002</strain>
    </source>
</reference>
<gene>
    <name evidence="1" type="ORF">GCM10009831_24460</name>
</gene>
<dbReference type="RefSeq" id="WP_182658103.1">
    <property type="nucleotide sequence ID" value="NZ_BAAAQG010000012.1"/>
</dbReference>
<proteinExistence type="predicted"/>
<protein>
    <recommendedName>
        <fullName evidence="3">DNA-binding protein</fullName>
    </recommendedName>
</protein>
<evidence type="ECO:0000313" key="2">
    <source>
        <dbReference type="Proteomes" id="UP001500383"/>
    </source>
</evidence>